<comment type="catalytic activity">
    <reaction evidence="1">
        <text>ATP-independent breakage of single-stranded DNA, followed by passage and rejoining.</text>
        <dbReference type="EC" id="5.6.2.1"/>
    </reaction>
</comment>
<dbReference type="InterPro" id="IPR023406">
    <property type="entry name" value="Topo_IA_AS"/>
</dbReference>
<dbReference type="SUPFAM" id="SSF56712">
    <property type="entry name" value="Prokaryotic type I DNA topoisomerase"/>
    <property type="match status" value="1"/>
</dbReference>
<evidence type="ECO:0000256" key="3">
    <source>
        <dbReference type="ARBA" id="ARBA00012891"/>
    </source>
</evidence>
<keyword evidence="15" id="KW-1185">Reference proteome</keyword>
<dbReference type="InterPro" id="IPR025589">
    <property type="entry name" value="Toprim_C_rpt"/>
</dbReference>
<comment type="similarity">
    <text evidence="2">Belongs to the type IA topoisomerase family.</text>
</comment>
<dbReference type="CDD" id="cd00186">
    <property type="entry name" value="TOP1Ac"/>
    <property type="match status" value="1"/>
</dbReference>
<dbReference type="InterPro" id="IPR034144">
    <property type="entry name" value="TOPRIM_TopoIII"/>
</dbReference>
<dbReference type="GO" id="GO:0006310">
    <property type="term" value="P:DNA recombination"/>
    <property type="evidence" value="ECO:0007669"/>
    <property type="project" value="TreeGrafter"/>
</dbReference>
<dbReference type="InterPro" id="IPR003602">
    <property type="entry name" value="Topo_IA_DNA-bd_dom"/>
</dbReference>
<dbReference type="PANTHER" id="PTHR11390">
    <property type="entry name" value="PROKARYOTIC DNA TOPOISOMERASE"/>
    <property type="match status" value="1"/>
</dbReference>
<dbReference type="SMART" id="SM00437">
    <property type="entry name" value="TOP1Ac"/>
    <property type="match status" value="1"/>
</dbReference>
<dbReference type="InterPro" id="IPR023405">
    <property type="entry name" value="Topo_IA_core_domain"/>
</dbReference>
<dbReference type="NCBIfam" id="TIGR01056">
    <property type="entry name" value="topB"/>
    <property type="match status" value="1"/>
</dbReference>
<dbReference type="InterPro" id="IPR006171">
    <property type="entry name" value="TOPRIM_dom"/>
</dbReference>
<keyword evidence="8 14" id="KW-0413">Isomerase</keyword>
<dbReference type="InterPro" id="IPR003601">
    <property type="entry name" value="Topo_IA_2"/>
</dbReference>
<gene>
    <name evidence="14" type="primary">topB</name>
    <name evidence="14" type="ORF">GKZ89_18145</name>
</gene>
<dbReference type="InterPro" id="IPR005738">
    <property type="entry name" value="TopoIII"/>
</dbReference>
<evidence type="ECO:0000256" key="10">
    <source>
        <dbReference type="ARBA" id="ARBA00031985"/>
    </source>
</evidence>
<dbReference type="Pfam" id="PF01131">
    <property type="entry name" value="Topoisom_bac"/>
    <property type="match status" value="1"/>
</dbReference>
<dbReference type="GO" id="GO:0043597">
    <property type="term" value="C:cytoplasmic replication fork"/>
    <property type="evidence" value="ECO:0007669"/>
    <property type="project" value="TreeGrafter"/>
</dbReference>
<evidence type="ECO:0000256" key="8">
    <source>
        <dbReference type="ARBA" id="ARBA00023235"/>
    </source>
</evidence>
<dbReference type="PRINTS" id="PR00417">
    <property type="entry name" value="PRTPISMRASEI"/>
</dbReference>
<evidence type="ECO:0000256" key="4">
    <source>
        <dbReference type="ARBA" id="ARBA00022723"/>
    </source>
</evidence>
<evidence type="ECO:0000259" key="13">
    <source>
        <dbReference type="PROSITE" id="PS52039"/>
    </source>
</evidence>
<dbReference type="PROSITE" id="PS52039">
    <property type="entry name" value="TOPO_IA_2"/>
    <property type="match status" value="1"/>
</dbReference>
<dbReference type="EMBL" id="WMIB01000026">
    <property type="protein sequence ID" value="MTH55319.1"/>
    <property type="molecule type" value="Genomic_DNA"/>
</dbReference>
<proteinExistence type="inferred from homology"/>
<dbReference type="Gene3D" id="3.40.50.140">
    <property type="match status" value="1"/>
</dbReference>
<protein>
    <recommendedName>
        <fullName evidence="3">DNA topoisomerase</fullName>
        <ecNumber evidence="3">5.6.2.1</ecNumber>
    </recommendedName>
    <alternativeName>
        <fullName evidence="12">Omega-protein</fullName>
    </alternativeName>
    <alternativeName>
        <fullName evidence="11">Relaxing enzyme</fullName>
    </alternativeName>
    <alternativeName>
        <fullName evidence="9">Swivelase</fullName>
    </alternativeName>
    <alternativeName>
        <fullName evidence="10">Untwisting enzyme</fullName>
    </alternativeName>
</protein>
<organism evidence="14 15">
    <name type="scientific">Metabacillus mangrovi</name>
    <dbReference type="NCBI Taxonomy" id="1491830"/>
    <lineage>
        <taxon>Bacteria</taxon>
        <taxon>Bacillati</taxon>
        <taxon>Bacillota</taxon>
        <taxon>Bacilli</taxon>
        <taxon>Bacillales</taxon>
        <taxon>Bacillaceae</taxon>
        <taxon>Metabacillus</taxon>
    </lineage>
</organism>
<dbReference type="GO" id="GO:0046872">
    <property type="term" value="F:metal ion binding"/>
    <property type="evidence" value="ECO:0007669"/>
    <property type="project" value="UniProtKB-KW"/>
</dbReference>
<evidence type="ECO:0000256" key="6">
    <source>
        <dbReference type="ARBA" id="ARBA00023029"/>
    </source>
</evidence>
<dbReference type="Pfam" id="PF13342">
    <property type="entry name" value="Toprim_Crpt"/>
    <property type="match status" value="1"/>
</dbReference>
<accession>A0A7X2V6L9</accession>
<evidence type="ECO:0000313" key="15">
    <source>
        <dbReference type="Proteomes" id="UP000434639"/>
    </source>
</evidence>
<keyword evidence="6" id="KW-0799">Topoisomerase</keyword>
<dbReference type="InterPro" id="IPR013826">
    <property type="entry name" value="Topo_IA_cen_sub3"/>
</dbReference>
<dbReference type="GO" id="GO:0003917">
    <property type="term" value="F:DNA topoisomerase type I (single strand cut, ATP-independent) activity"/>
    <property type="evidence" value="ECO:0007669"/>
    <property type="project" value="UniProtKB-EC"/>
</dbReference>
<evidence type="ECO:0000256" key="9">
    <source>
        <dbReference type="ARBA" id="ARBA00030003"/>
    </source>
</evidence>
<evidence type="ECO:0000256" key="12">
    <source>
        <dbReference type="ARBA" id="ARBA00032877"/>
    </source>
</evidence>
<dbReference type="GO" id="GO:0006265">
    <property type="term" value="P:DNA topological change"/>
    <property type="evidence" value="ECO:0007669"/>
    <property type="project" value="InterPro"/>
</dbReference>
<feature type="domain" description="Topo IA-type catalytic" evidence="13">
    <location>
        <begin position="156"/>
        <end position="596"/>
    </location>
</feature>
<dbReference type="SMART" id="SM00493">
    <property type="entry name" value="TOPRIM"/>
    <property type="match status" value="1"/>
</dbReference>
<evidence type="ECO:0000313" key="14">
    <source>
        <dbReference type="EMBL" id="MTH55319.1"/>
    </source>
</evidence>
<evidence type="ECO:0000256" key="2">
    <source>
        <dbReference type="ARBA" id="ARBA00009446"/>
    </source>
</evidence>
<dbReference type="InterPro" id="IPR013497">
    <property type="entry name" value="Topo_IA_cen"/>
</dbReference>
<dbReference type="GO" id="GO:0006281">
    <property type="term" value="P:DNA repair"/>
    <property type="evidence" value="ECO:0007669"/>
    <property type="project" value="TreeGrafter"/>
</dbReference>
<evidence type="ECO:0000256" key="11">
    <source>
        <dbReference type="ARBA" id="ARBA00032235"/>
    </source>
</evidence>
<dbReference type="Proteomes" id="UP000434639">
    <property type="component" value="Unassembled WGS sequence"/>
</dbReference>
<dbReference type="PANTHER" id="PTHR11390:SF21">
    <property type="entry name" value="DNA TOPOISOMERASE 3-ALPHA"/>
    <property type="match status" value="1"/>
</dbReference>
<dbReference type="GO" id="GO:0003677">
    <property type="term" value="F:DNA binding"/>
    <property type="evidence" value="ECO:0007669"/>
    <property type="project" value="UniProtKB-KW"/>
</dbReference>
<dbReference type="NCBIfam" id="NF005829">
    <property type="entry name" value="PRK07726.1"/>
    <property type="match status" value="1"/>
</dbReference>
<dbReference type="PROSITE" id="PS00396">
    <property type="entry name" value="TOPO_IA_1"/>
    <property type="match status" value="1"/>
</dbReference>
<name>A0A7X2V6L9_9BACI</name>
<dbReference type="Pfam" id="PF01751">
    <property type="entry name" value="Toprim"/>
    <property type="match status" value="1"/>
</dbReference>
<dbReference type="OrthoDB" id="9803554at2"/>
<reference evidence="14 15" key="1">
    <citation type="journal article" date="2017" name="Int. J. Syst. Evol. Microbiol.">
        <title>Bacillus mangrovi sp. nov., isolated from a sediment sample from a mangrove forest.</title>
        <authorList>
            <person name="Gupta V."/>
            <person name="Singh P.K."/>
            <person name="Korpole S."/>
            <person name="Tanuku N.R.S."/>
            <person name="Pinnaka A.K."/>
        </authorList>
    </citation>
    <scope>NUCLEOTIDE SEQUENCE [LARGE SCALE GENOMIC DNA]</scope>
    <source>
        <strain evidence="14 15">KCTC 33872</strain>
    </source>
</reference>
<sequence length="704" mass="79107">MIVILAEKPDQGKLLSAPFPSVKKEGHIEIKACGQFPEGAVITWAIGHLVELKNPHEYDYSWKKWSLDKLPIIPERFEYKVSKGKAQQYRIVRKLLNEASEIIIGTDAAREGENIARLLIRMAGASRKPIRRLWLSSYTDQAVRKGFASLKDGRVSEPLFYEAQARQIGDWLVGMNASRLYTLLLQQKGIRENFSVGRVQTPVLKLIYDRQKEIEQFKPEPFVELEGEFTVKNGTYKGKHPKKYKTEEELQKAVSPDITPGKNRYDAAVKEVAVQEKRLKPPMLHSLSTLQANLNRRMKMNPTAVLKIVQKLYEKGFVSYPRTDSQHITEEEFSYLKGNLAGYQKTFSLDFTPKSLFPSKRFVDSSKVKDHYAIVPTEKLVTPAKFASFSPQEKTVYDEIAKSVLKMFMDDHVYDETVITTAIGKVDFLTKGKTVKTAGWKSLENSRSEKEEGENPLPAVSQQEHAAAVLAVKEGMTQPPKPYTPGQLITLMKTAGKHIEDKEMKEALNAAEGLGTEATRAGIIDTLTLREFIEISKNSVFVTPKGCILCEAVEGTLLSKPEMTAKWETFLKEIGSGNKSKDVFIENAGKLCMALMDQAKADVGKLEVNGKFEPQVHEGAICKCPVCKEGNILDRRTYYGCSGYMEGCKQSFSKKILNKSISPAQIKLLCEKGKTRKIKGFKGKKNPFDAYLVLNGGKIEFSFK</sequence>
<dbReference type="AlphaFoldDB" id="A0A7X2V6L9"/>
<dbReference type="Gene3D" id="2.70.20.10">
    <property type="entry name" value="Topoisomerase I, domain 3"/>
    <property type="match status" value="1"/>
</dbReference>
<dbReference type="RefSeq" id="WP_155113816.1">
    <property type="nucleotide sequence ID" value="NZ_WMIB01000026.1"/>
</dbReference>
<dbReference type="Gene3D" id="1.10.290.10">
    <property type="entry name" value="Topoisomerase I, domain 4"/>
    <property type="match status" value="1"/>
</dbReference>
<keyword evidence="7" id="KW-0238">DNA-binding</keyword>
<dbReference type="SMART" id="SM00436">
    <property type="entry name" value="TOP1Bc"/>
    <property type="match status" value="1"/>
</dbReference>
<dbReference type="InterPro" id="IPR000380">
    <property type="entry name" value="Topo_IA"/>
</dbReference>
<keyword evidence="4" id="KW-0479">Metal-binding</keyword>
<dbReference type="Gene3D" id="1.10.460.10">
    <property type="entry name" value="Topoisomerase I, domain 2"/>
    <property type="match status" value="1"/>
</dbReference>
<evidence type="ECO:0000256" key="5">
    <source>
        <dbReference type="ARBA" id="ARBA00022842"/>
    </source>
</evidence>
<comment type="caution">
    <text evidence="14">The sequence shown here is derived from an EMBL/GenBank/DDBJ whole genome shotgun (WGS) entry which is preliminary data.</text>
</comment>
<keyword evidence="5" id="KW-0460">Magnesium</keyword>
<dbReference type="CDD" id="cd03362">
    <property type="entry name" value="TOPRIM_TopoIA_TopoIII"/>
    <property type="match status" value="1"/>
</dbReference>
<evidence type="ECO:0000256" key="7">
    <source>
        <dbReference type="ARBA" id="ARBA00023125"/>
    </source>
</evidence>
<dbReference type="InterPro" id="IPR013824">
    <property type="entry name" value="Topo_IA_cen_sub1"/>
</dbReference>
<evidence type="ECO:0000256" key="1">
    <source>
        <dbReference type="ARBA" id="ARBA00000213"/>
    </source>
</evidence>
<dbReference type="InterPro" id="IPR013825">
    <property type="entry name" value="Topo_IA_cen_sub2"/>
</dbReference>
<dbReference type="EC" id="5.6.2.1" evidence="3"/>